<dbReference type="AlphaFoldDB" id="A0A0E2E2S3"/>
<reference evidence="4" key="1">
    <citation type="submission" date="2012-01" db="EMBL/GenBank/DDBJ databases">
        <title>The Genome Sequence of Treponema denticola H-22.</title>
        <authorList>
            <consortium name="The Broad Institute Genome Sequencing Platform"/>
            <person name="Earl A."/>
            <person name="Ward D."/>
            <person name="Feldgarden M."/>
            <person name="Gevers D."/>
            <person name="Blanton J.M."/>
            <person name="Fenno C.J."/>
            <person name="Baranova O.V."/>
            <person name="Mathney J."/>
            <person name="Dewhirst F.E."/>
            <person name="Izard J."/>
            <person name="Young S.K."/>
            <person name="Zeng Q."/>
            <person name="Gargeya S."/>
            <person name="Fitzgerald M."/>
            <person name="Haas B."/>
            <person name="Abouelleil A."/>
            <person name="Alvarado L."/>
            <person name="Arachchi H.M."/>
            <person name="Berlin A."/>
            <person name="Chapman S.B."/>
            <person name="Gearin G."/>
            <person name="Goldberg J."/>
            <person name="Griggs A."/>
            <person name="Gujja S."/>
            <person name="Hansen M."/>
            <person name="Heiman D."/>
            <person name="Howarth C."/>
            <person name="Larimer J."/>
            <person name="Lui A."/>
            <person name="MacDonald P.J.P."/>
            <person name="McCowen C."/>
            <person name="Montmayeur A."/>
            <person name="Murphy C."/>
            <person name="Neiman D."/>
            <person name="Pearson M."/>
            <person name="Priest M."/>
            <person name="Roberts A."/>
            <person name="Saif S."/>
            <person name="Shea T."/>
            <person name="Sisk P."/>
            <person name="Stolte C."/>
            <person name="Sykes S."/>
            <person name="Wortman J."/>
            <person name="Nusbaum C."/>
            <person name="Birren B."/>
        </authorList>
    </citation>
    <scope>NUCLEOTIDE SEQUENCE [LARGE SCALE GENOMIC DNA]</scope>
    <source>
        <strain evidence="4">H-22</strain>
    </source>
</reference>
<dbReference type="PROSITE" id="PS51000">
    <property type="entry name" value="HTH_DEOR_2"/>
    <property type="match status" value="1"/>
</dbReference>
<dbReference type="InterPro" id="IPR028349">
    <property type="entry name" value="PafC-like"/>
</dbReference>
<dbReference type="InterPro" id="IPR057727">
    <property type="entry name" value="WCX_dom"/>
</dbReference>
<organism evidence="4">
    <name type="scientific">Treponema denticola H-22</name>
    <dbReference type="NCBI Taxonomy" id="999432"/>
    <lineage>
        <taxon>Bacteria</taxon>
        <taxon>Pseudomonadati</taxon>
        <taxon>Spirochaetota</taxon>
        <taxon>Spirochaetia</taxon>
        <taxon>Spirochaetales</taxon>
        <taxon>Treponemataceae</taxon>
        <taxon>Treponema</taxon>
    </lineage>
</organism>
<comment type="caution">
    <text evidence="4">The sequence shown here is derived from an EMBL/GenBank/DDBJ whole genome shotgun (WGS) entry which is preliminary data.</text>
</comment>
<dbReference type="InterPro" id="IPR036390">
    <property type="entry name" value="WH_DNA-bd_sf"/>
</dbReference>
<evidence type="ECO:0000313" key="4">
    <source>
        <dbReference type="EMBL" id="EMB31692.1"/>
    </source>
</evidence>
<dbReference type="InterPro" id="IPR001034">
    <property type="entry name" value="DeoR_HTH"/>
</dbReference>
<evidence type="ECO:0000256" key="1">
    <source>
        <dbReference type="ARBA" id="ARBA00023015"/>
    </source>
</evidence>
<dbReference type="PANTHER" id="PTHR34580:SF1">
    <property type="entry name" value="PROTEIN PAFC"/>
    <property type="match status" value="1"/>
</dbReference>
<keyword evidence="2" id="KW-0804">Transcription</keyword>
<dbReference type="Pfam" id="PF13280">
    <property type="entry name" value="WYL"/>
    <property type="match status" value="1"/>
</dbReference>
<dbReference type="Pfam" id="PF25583">
    <property type="entry name" value="WCX"/>
    <property type="match status" value="1"/>
</dbReference>
<dbReference type="PATRIC" id="fig|999432.5.peg.2153"/>
<dbReference type="Gene3D" id="1.10.10.10">
    <property type="entry name" value="Winged helix-like DNA-binding domain superfamily/Winged helix DNA-binding domain"/>
    <property type="match status" value="1"/>
</dbReference>
<feature type="domain" description="HTH deoR-type" evidence="3">
    <location>
        <begin position="2"/>
        <end position="60"/>
    </location>
</feature>
<sequence length="301" mass="34628">MRSERLFEIVFILLNRKQTTAQELAKKFGVSVRTIYRDMDILSSAGIPVYTMQGTGGGIFIDESYTINKSILTKGEQEKILLALQCLSPIDEIHTESILNRLSAIFQKNADWIRIDYSRWDNKNDHHLFKTLKDAILERRAVKLEYLSSYGEKTERTVYPLRLLYKSKAWYAECYCTEKNACRLFRLTRILSIIKTLKTFNRADLLGKIPDDKKAAPPPLTNIKLKCTAKTAYRLYDEFPPELIAKNSDGSYTLNAALPFDSWVCGFILSLGTEVEILEPENLKTEIAQLAEEIMKKHRKV</sequence>
<dbReference type="PIRSF" id="PIRSF016838">
    <property type="entry name" value="PafC"/>
    <property type="match status" value="1"/>
</dbReference>
<dbReference type="InterPro" id="IPR026881">
    <property type="entry name" value="WYL_dom"/>
</dbReference>
<keyword evidence="1" id="KW-0805">Transcription regulation</keyword>
<evidence type="ECO:0000256" key="2">
    <source>
        <dbReference type="ARBA" id="ARBA00023163"/>
    </source>
</evidence>
<dbReference type="InterPro" id="IPR051534">
    <property type="entry name" value="CBASS_pafABC_assoc_protein"/>
</dbReference>
<gene>
    <name evidence="4" type="ORF">HMPREF9726_02072</name>
</gene>
<dbReference type="HOGENOM" id="CLU_041141_5_1_12"/>
<dbReference type="PROSITE" id="PS52050">
    <property type="entry name" value="WYL"/>
    <property type="match status" value="1"/>
</dbReference>
<dbReference type="InterPro" id="IPR013196">
    <property type="entry name" value="HTH_11"/>
</dbReference>
<dbReference type="SUPFAM" id="SSF46785">
    <property type="entry name" value="Winged helix' DNA-binding domain"/>
    <property type="match status" value="1"/>
</dbReference>
<protein>
    <recommendedName>
        <fullName evidence="3">HTH deoR-type domain-containing protein</fullName>
    </recommendedName>
</protein>
<proteinExistence type="predicted"/>
<dbReference type="EMBL" id="AGDV01000020">
    <property type="protein sequence ID" value="EMB31692.1"/>
    <property type="molecule type" value="Genomic_DNA"/>
</dbReference>
<evidence type="ECO:0000259" key="3">
    <source>
        <dbReference type="PROSITE" id="PS51000"/>
    </source>
</evidence>
<dbReference type="Pfam" id="PF08279">
    <property type="entry name" value="HTH_11"/>
    <property type="match status" value="1"/>
</dbReference>
<dbReference type="PANTHER" id="PTHR34580">
    <property type="match status" value="1"/>
</dbReference>
<dbReference type="Proteomes" id="UP000011705">
    <property type="component" value="Chromosome"/>
</dbReference>
<dbReference type="InterPro" id="IPR036388">
    <property type="entry name" value="WH-like_DNA-bd_sf"/>
</dbReference>
<dbReference type="RefSeq" id="WP_002669905.1">
    <property type="nucleotide sequence ID" value="NZ_CM001795.1"/>
</dbReference>
<name>A0A0E2E2S3_TREDN</name>
<dbReference type="GO" id="GO:0003700">
    <property type="term" value="F:DNA-binding transcription factor activity"/>
    <property type="evidence" value="ECO:0007669"/>
    <property type="project" value="InterPro"/>
</dbReference>
<accession>A0A0E2E2S3</accession>